<reference evidence="2" key="1">
    <citation type="submission" date="2023-03" db="EMBL/GenBank/DDBJ databases">
        <title>Massive genome expansion in bonnet fungi (Mycena s.s.) driven by repeated elements and novel gene families across ecological guilds.</title>
        <authorList>
            <consortium name="Lawrence Berkeley National Laboratory"/>
            <person name="Harder C.B."/>
            <person name="Miyauchi S."/>
            <person name="Viragh M."/>
            <person name="Kuo A."/>
            <person name="Thoen E."/>
            <person name="Andreopoulos B."/>
            <person name="Lu D."/>
            <person name="Skrede I."/>
            <person name="Drula E."/>
            <person name="Henrissat B."/>
            <person name="Morin E."/>
            <person name="Kohler A."/>
            <person name="Barry K."/>
            <person name="LaButti K."/>
            <person name="Morin E."/>
            <person name="Salamov A."/>
            <person name="Lipzen A."/>
            <person name="Mereny Z."/>
            <person name="Hegedus B."/>
            <person name="Baldrian P."/>
            <person name="Stursova M."/>
            <person name="Weitz H."/>
            <person name="Taylor A."/>
            <person name="Grigoriev I.V."/>
            <person name="Nagy L.G."/>
            <person name="Martin F."/>
            <person name="Kauserud H."/>
        </authorList>
    </citation>
    <scope>NUCLEOTIDE SEQUENCE</scope>
    <source>
        <strain evidence="2">CBHHK002</strain>
    </source>
</reference>
<feature type="region of interest" description="Disordered" evidence="1">
    <location>
        <begin position="119"/>
        <end position="149"/>
    </location>
</feature>
<evidence type="ECO:0000256" key="1">
    <source>
        <dbReference type="SAM" id="MobiDB-lite"/>
    </source>
</evidence>
<proteinExistence type="predicted"/>
<dbReference type="Proteomes" id="UP001218218">
    <property type="component" value="Unassembled WGS sequence"/>
</dbReference>
<evidence type="ECO:0000313" key="3">
    <source>
        <dbReference type="Proteomes" id="UP001218218"/>
    </source>
</evidence>
<dbReference type="AlphaFoldDB" id="A0AAD6ZCP4"/>
<evidence type="ECO:0000313" key="2">
    <source>
        <dbReference type="EMBL" id="KAJ7315599.1"/>
    </source>
</evidence>
<name>A0AAD6ZCP4_9AGAR</name>
<keyword evidence="3" id="KW-1185">Reference proteome</keyword>
<comment type="caution">
    <text evidence="2">The sequence shown here is derived from an EMBL/GenBank/DDBJ whole genome shotgun (WGS) entry which is preliminary data.</text>
</comment>
<dbReference type="EMBL" id="JARIHO010000061">
    <property type="protein sequence ID" value="KAJ7315599.1"/>
    <property type="molecule type" value="Genomic_DNA"/>
</dbReference>
<gene>
    <name evidence="2" type="ORF">DFH08DRAFT_942852</name>
</gene>
<feature type="region of interest" description="Disordered" evidence="1">
    <location>
        <begin position="50"/>
        <end position="80"/>
    </location>
</feature>
<sequence length="211" mass="23988">MVHWPEVAMLGRYLSLADQWLELFMVGTPKGPRGDSCEFSKTILSSRAGSGIVHREADRGRPRLTSGLSPSAAARRTHPLPPKGLNAVRCREWWKCGWCKREKEWRSMRAGRYLSSKGGARAQPVSAGQRRSEWRRSTKRGKRKGGIAEKVPKTFEGRAVGRVADVDLVLPFPKVAAPTYAWDIRRPRLRHSHIQPRRVRNKRGRRHGARL</sequence>
<protein>
    <submittedName>
        <fullName evidence="2">Uncharacterized protein</fullName>
    </submittedName>
</protein>
<organism evidence="2 3">
    <name type="scientific">Mycena albidolilacea</name>
    <dbReference type="NCBI Taxonomy" id="1033008"/>
    <lineage>
        <taxon>Eukaryota</taxon>
        <taxon>Fungi</taxon>
        <taxon>Dikarya</taxon>
        <taxon>Basidiomycota</taxon>
        <taxon>Agaricomycotina</taxon>
        <taxon>Agaricomycetes</taxon>
        <taxon>Agaricomycetidae</taxon>
        <taxon>Agaricales</taxon>
        <taxon>Marasmiineae</taxon>
        <taxon>Mycenaceae</taxon>
        <taxon>Mycena</taxon>
    </lineage>
</organism>
<accession>A0AAD6ZCP4</accession>